<comment type="caution">
    <text evidence="1">The sequence shown here is derived from an EMBL/GenBank/DDBJ whole genome shotgun (WGS) entry which is preliminary data.</text>
</comment>
<accession>A0A166CRR0</accession>
<dbReference type="STRING" id="47311.MBCUT_09200"/>
<dbReference type="EMBL" id="LWMW01000095">
    <property type="protein sequence ID" value="KZX16307.1"/>
    <property type="molecule type" value="Genomic_DNA"/>
</dbReference>
<evidence type="ECO:0000313" key="1">
    <source>
        <dbReference type="EMBL" id="KZX16307.1"/>
    </source>
</evidence>
<gene>
    <name evidence="1" type="ORF">MBCUT_09200</name>
</gene>
<name>A0A166CRR0_9EURY</name>
<organism evidence="1 2">
    <name type="scientific">Methanobrevibacter cuticularis</name>
    <dbReference type="NCBI Taxonomy" id="47311"/>
    <lineage>
        <taxon>Archaea</taxon>
        <taxon>Methanobacteriati</taxon>
        <taxon>Methanobacteriota</taxon>
        <taxon>Methanomada group</taxon>
        <taxon>Methanobacteria</taxon>
        <taxon>Methanobacteriales</taxon>
        <taxon>Methanobacteriaceae</taxon>
        <taxon>Methanobrevibacter</taxon>
    </lineage>
</organism>
<dbReference type="Proteomes" id="UP000077275">
    <property type="component" value="Unassembled WGS sequence"/>
</dbReference>
<evidence type="ECO:0000313" key="2">
    <source>
        <dbReference type="Proteomes" id="UP000077275"/>
    </source>
</evidence>
<dbReference type="AlphaFoldDB" id="A0A166CRR0"/>
<dbReference type="PATRIC" id="fig|47311.3.peg.1014"/>
<keyword evidence="2" id="KW-1185">Reference proteome</keyword>
<reference evidence="1 2" key="1">
    <citation type="submission" date="2016-04" db="EMBL/GenBank/DDBJ databases">
        <title>Genome sequence of Methanobrevibacter cuticularis DSM 11139.</title>
        <authorList>
            <person name="Poehlein A."/>
            <person name="Seedorf H."/>
            <person name="Daniel R."/>
        </authorList>
    </citation>
    <scope>NUCLEOTIDE SEQUENCE [LARGE SCALE GENOMIC DNA]</scope>
    <source>
        <strain evidence="1 2">DSM 11139</strain>
    </source>
</reference>
<proteinExistence type="predicted"/>
<protein>
    <submittedName>
        <fullName evidence="1">Uncharacterized protein</fullName>
    </submittedName>
</protein>
<sequence length="96" mass="10971">MVIIMSIVVDNPNILKSINRIAKRENKSETKVLEEVIKKGLKETEPKIPEYLIANKDTYNPDPEKHAKMAGFIKNVEPFDAVKLVREMREGGHDIL</sequence>